<dbReference type="Proteomes" id="UP001165427">
    <property type="component" value="Unassembled WGS sequence"/>
</dbReference>
<evidence type="ECO:0000313" key="3">
    <source>
        <dbReference type="EMBL" id="MCJ8498976.1"/>
    </source>
</evidence>
<keyword evidence="3" id="KW-0378">Hydrolase</keyword>
<reference evidence="3" key="1">
    <citation type="submission" date="2022-04" db="EMBL/GenBank/DDBJ databases">
        <title>Desulfatitalea alkaliphila sp. nov., a novel anaerobic sulfate-reducing bacterium isolated from terrestrial mud volcano, Taman Peninsula, Russia.</title>
        <authorList>
            <person name="Khomyakova M.A."/>
            <person name="Merkel A.Y."/>
            <person name="Slobodkin A.I."/>
        </authorList>
    </citation>
    <scope>NUCLEOTIDE SEQUENCE</scope>
    <source>
        <strain evidence="3">M08but</strain>
    </source>
</reference>
<dbReference type="Pfam" id="PF12146">
    <property type="entry name" value="Hydrolase_4"/>
    <property type="match status" value="1"/>
</dbReference>
<dbReference type="InterPro" id="IPR022742">
    <property type="entry name" value="Hydrolase_4"/>
</dbReference>
<evidence type="ECO:0000313" key="4">
    <source>
        <dbReference type="Proteomes" id="UP001165427"/>
    </source>
</evidence>
<dbReference type="EMBL" id="JALJRB010000001">
    <property type="protein sequence ID" value="MCJ8498976.1"/>
    <property type="molecule type" value="Genomic_DNA"/>
</dbReference>
<dbReference type="InterPro" id="IPR013595">
    <property type="entry name" value="Pept_S33_TAP-like_C"/>
</dbReference>
<feature type="domain" description="Peptidase S33 tripeptidyl aminopeptidase-like C-terminal" evidence="1">
    <location>
        <begin position="216"/>
        <end position="274"/>
    </location>
</feature>
<feature type="domain" description="Serine aminopeptidase S33" evidence="2">
    <location>
        <begin position="80"/>
        <end position="190"/>
    </location>
</feature>
<evidence type="ECO:0000259" key="1">
    <source>
        <dbReference type="Pfam" id="PF08386"/>
    </source>
</evidence>
<comment type="caution">
    <text evidence="3">The sequence shown here is derived from an EMBL/GenBank/DDBJ whole genome shotgun (WGS) entry which is preliminary data.</text>
</comment>
<accession>A0AA41UJ41</accession>
<dbReference type="Gene3D" id="3.40.50.1820">
    <property type="entry name" value="alpha/beta hydrolase"/>
    <property type="match status" value="1"/>
</dbReference>
<dbReference type="AlphaFoldDB" id="A0AA41UJ41"/>
<evidence type="ECO:0000259" key="2">
    <source>
        <dbReference type="Pfam" id="PF12146"/>
    </source>
</evidence>
<proteinExistence type="predicted"/>
<dbReference type="Pfam" id="PF08386">
    <property type="entry name" value="Abhydrolase_4"/>
    <property type="match status" value="1"/>
</dbReference>
<sequence>MTTDKAAPGKGGKRWRTLLAGLLLAVLLGSYPWVINRCAFYPERDNPWTGQRLPAGVQEVYLTTADGQRLHCYWLPQPAAERVVIYFHGNAGHIGHRLPELQHLTTMGCNVLGVSYRGYGLSSGRPTEAGIYADGQAALAHVTEQLHFPLDRVFVLGRSIGSTVAVALGQSHALGGVILVTPLTSGKEMARIHGFGLLSAFAGSRFDNTSKIGRLQAPLLVLHGTEDTITPYFMGRRIYEQAPSPKRFVTLEGGGHNDIGRPDDDAYWTPIADFMDWAQGRKTH</sequence>
<gene>
    <name evidence="3" type="ORF">MRX98_00205</name>
</gene>
<dbReference type="PANTHER" id="PTHR12277:SF81">
    <property type="entry name" value="PROTEIN ABHD13"/>
    <property type="match status" value="1"/>
</dbReference>
<organism evidence="3 4">
    <name type="scientific">Desulfatitalea alkaliphila</name>
    <dbReference type="NCBI Taxonomy" id="2929485"/>
    <lineage>
        <taxon>Bacteria</taxon>
        <taxon>Pseudomonadati</taxon>
        <taxon>Thermodesulfobacteriota</taxon>
        <taxon>Desulfobacteria</taxon>
        <taxon>Desulfobacterales</taxon>
        <taxon>Desulfosarcinaceae</taxon>
        <taxon>Desulfatitalea</taxon>
    </lineage>
</organism>
<dbReference type="InterPro" id="IPR029058">
    <property type="entry name" value="AB_hydrolase_fold"/>
</dbReference>
<name>A0AA41UJ41_9BACT</name>
<dbReference type="RefSeq" id="WP_246901978.1">
    <property type="nucleotide sequence ID" value="NZ_JALJRB010000001.1"/>
</dbReference>
<dbReference type="SUPFAM" id="SSF53474">
    <property type="entry name" value="alpha/beta-Hydrolases"/>
    <property type="match status" value="1"/>
</dbReference>
<keyword evidence="4" id="KW-1185">Reference proteome</keyword>
<dbReference type="GO" id="GO:0016787">
    <property type="term" value="F:hydrolase activity"/>
    <property type="evidence" value="ECO:0007669"/>
    <property type="project" value="UniProtKB-KW"/>
</dbReference>
<dbReference type="PANTHER" id="PTHR12277">
    <property type="entry name" value="ALPHA/BETA HYDROLASE DOMAIN-CONTAINING PROTEIN"/>
    <property type="match status" value="1"/>
</dbReference>
<protein>
    <submittedName>
        <fullName evidence="3">Alpha/beta hydrolase</fullName>
    </submittedName>
</protein>